<dbReference type="Gene3D" id="3.10.50.30">
    <property type="entry name" value="Transcription elongation factor, GreA/GreB, C-terminal domain"/>
    <property type="match status" value="1"/>
</dbReference>
<evidence type="ECO:0000313" key="2">
    <source>
        <dbReference type="EMBL" id="RJG06699.1"/>
    </source>
</evidence>
<evidence type="ECO:0000313" key="3">
    <source>
        <dbReference type="Proteomes" id="UP000285190"/>
    </source>
</evidence>
<dbReference type="RefSeq" id="WP_119739510.1">
    <property type="nucleotide sequence ID" value="NZ_QYUN01000002.1"/>
</dbReference>
<evidence type="ECO:0000259" key="1">
    <source>
        <dbReference type="Pfam" id="PF01272"/>
    </source>
</evidence>
<protein>
    <submittedName>
        <fullName evidence="2">Transcriptional regulator</fullName>
    </submittedName>
</protein>
<dbReference type="AlphaFoldDB" id="A0A418X2L5"/>
<keyword evidence="3" id="KW-1185">Reference proteome</keyword>
<dbReference type="EMBL" id="QYUN01000002">
    <property type="protein sequence ID" value="RJG06699.1"/>
    <property type="molecule type" value="Genomic_DNA"/>
</dbReference>
<dbReference type="SUPFAM" id="SSF54534">
    <property type="entry name" value="FKBP-like"/>
    <property type="match status" value="1"/>
</dbReference>
<name>A0A418X2L5_9BURK</name>
<gene>
    <name evidence="2" type="ORF">D3870_12370</name>
</gene>
<sequence>MKFKRYLTQDDATVLSRLAEQLMRVRDVRFNSGETLIDIISTSILLPENTRKKNFVSLYAEVAYTGIEHDGEHAMTIVCPQDANQALAHVSILAPLALALIGREVDSMVEVELPFSQVHVVKILGVRNASATSIAPALRHG</sequence>
<feature type="domain" description="Transcription elongation factor GreA/GreB C-terminal" evidence="1">
    <location>
        <begin position="53"/>
        <end position="127"/>
    </location>
</feature>
<dbReference type="Pfam" id="PF01272">
    <property type="entry name" value="GreA_GreB"/>
    <property type="match status" value="1"/>
</dbReference>
<comment type="caution">
    <text evidence="2">The sequence shown here is derived from an EMBL/GenBank/DDBJ whole genome shotgun (WGS) entry which is preliminary data.</text>
</comment>
<dbReference type="GO" id="GO:0003677">
    <property type="term" value="F:DNA binding"/>
    <property type="evidence" value="ECO:0007669"/>
    <property type="project" value="InterPro"/>
</dbReference>
<dbReference type="InterPro" id="IPR001437">
    <property type="entry name" value="Tscrpt_elong_fac_GreA/B_C"/>
</dbReference>
<dbReference type="Proteomes" id="UP000285190">
    <property type="component" value="Unassembled WGS sequence"/>
</dbReference>
<dbReference type="OrthoDB" id="8775743at2"/>
<reference evidence="2 3" key="1">
    <citation type="submission" date="2018-09" db="EMBL/GenBank/DDBJ databases">
        <authorList>
            <person name="Zhu H."/>
        </authorList>
    </citation>
    <scope>NUCLEOTIDE SEQUENCE [LARGE SCALE GENOMIC DNA]</scope>
    <source>
        <strain evidence="2 3">K2R10-39</strain>
    </source>
</reference>
<dbReference type="InterPro" id="IPR036953">
    <property type="entry name" value="GreA/GreB_C_sf"/>
</dbReference>
<dbReference type="GO" id="GO:0032784">
    <property type="term" value="P:regulation of DNA-templated transcription elongation"/>
    <property type="evidence" value="ECO:0007669"/>
    <property type="project" value="InterPro"/>
</dbReference>
<organism evidence="2 3">
    <name type="scientific">Noviherbaspirillum cavernae</name>
    <dbReference type="NCBI Taxonomy" id="2320862"/>
    <lineage>
        <taxon>Bacteria</taxon>
        <taxon>Pseudomonadati</taxon>
        <taxon>Pseudomonadota</taxon>
        <taxon>Betaproteobacteria</taxon>
        <taxon>Burkholderiales</taxon>
        <taxon>Oxalobacteraceae</taxon>
        <taxon>Noviherbaspirillum</taxon>
    </lineage>
</organism>
<proteinExistence type="predicted"/>
<accession>A0A418X2L5</accession>